<feature type="domain" description="UBA" evidence="10">
    <location>
        <begin position="594"/>
        <end position="634"/>
    </location>
</feature>
<feature type="domain" description="Cbl-PTB" evidence="12">
    <location>
        <begin position="25"/>
        <end position="303"/>
    </location>
</feature>
<keyword evidence="14" id="KW-1185">Reference proteome</keyword>
<dbReference type="CDD" id="cd09920">
    <property type="entry name" value="SH2_Cbl-b_TKB"/>
    <property type="match status" value="1"/>
</dbReference>
<comment type="catalytic activity">
    <reaction evidence="1 8">
        <text>S-ubiquitinyl-[E2 ubiquitin-conjugating enzyme]-L-cysteine + [acceptor protein]-L-lysine = [E2 ubiquitin-conjugating enzyme]-L-cysteine + N(6)-ubiquitinyl-[acceptor protein]-L-lysine.</text>
        <dbReference type="EC" id="2.3.2.27"/>
    </reaction>
</comment>
<evidence type="ECO:0000256" key="1">
    <source>
        <dbReference type="ARBA" id="ARBA00000900"/>
    </source>
</evidence>
<dbReference type="InterPro" id="IPR013083">
    <property type="entry name" value="Znf_RING/FYVE/PHD"/>
</dbReference>
<comment type="function">
    <text evidence="8">E3 ubiquitin-protein ligase which accepts ubiquitin from specific E2 ubiquitin-conjugating enzymes, and transfers it to substrates, generally promoting their degradation by the proteasome.</text>
</comment>
<evidence type="ECO:0000259" key="11">
    <source>
        <dbReference type="PROSITE" id="PS50089"/>
    </source>
</evidence>
<dbReference type="PROSITE" id="PS50089">
    <property type="entry name" value="ZF_RING_2"/>
    <property type="match status" value="2"/>
</dbReference>
<dbReference type="Gene3D" id="3.30.40.10">
    <property type="entry name" value="Zinc/RING finger domain, C3HC4 (zinc finger)"/>
    <property type="match status" value="2"/>
</dbReference>
<reference evidence="13 14" key="1">
    <citation type="submission" date="2022-12" db="EMBL/GenBank/DDBJ databases">
        <title>Chromosome-level genome of Tegillarca granosa.</title>
        <authorList>
            <person name="Kim J."/>
        </authorList>
    </citation>
    <scope>NUCLEOTIDE SEQUENCE [LARGE SCALE GENOMIC DNA]</scope>
    <source>
        <strain evidence="13">Teg-2019</strain>
        <tissue evidence="13">Adductor muscle</tissue>
    </source>
</reference>
<dbReference type="Gene3D" id="3.30.505.10">
    <property type="entry name" value="SH2 domain"/>
    <property type="match status" value="2"/>
</dbReference>
<feature type="compositionally biased region" description="Pro residues" evidence="9">
    <location>
        <begin position="1195"/>
        <end position="1211"/>
    </location>
</feature>
<feature type="compositionally biased region" description="Polar residues" evidence="9">
    <location>
        <begin position="1273"/>
        <end position="1290"/>
    </location>
</feature>
<feature type="region of interest" description="Disordered" evidence="9">
    <location>
        <begin position="403"/>
        <end position="471"/>
    </location>
</feature>
<feature type="compositionally biased region" description="Low complexity" evidence="9">
    <location>
        <begin position="493"/>
        <end position="506"/>
    </location>
</feature>
<keyword evidence="5 8" id="KW-0862">Zinc</keyword>
<evidence type="ECO:0000256" key="7">
    <source>
        <dbReference type="PROSITE-ProRule" id="PRU00175"/>
    </source>
</evidence>
<dbReference type="CDD" id="cd16708">
    <property type="entry name" value="RING-HC_Cbl"/>
    <property type="match status" value="2"/>
</dbReference>
<dbReference type="SMART" id="SM00165">
    <property type="entry name" value="UBA"/>
    <property type="match status" value="2"/>
</dbReference>
<dbReference type="InterPro" id="IPR014742">
    <property type="entry name" value="Adaptor_Cbl_SH2-like"/>
</dbReference>
<dbReference type="Pfam" id="PF02761">
    <property type="entry name" value="Cbl_N2"/>
    <property type="match status" value="2"/>
</dbReference>
<proteinExistence type="predicted"/>
<dbReference type="InterPro" id="IPR024159">
    <property type="entry name" value="Cbl_PTB"/>
</dbReference>
<dbReference type="InterPro" id="IPR001841">
    <property type="entry name" value="Znf_RING"/>
</dbReference>
<name>A0ABQ9FZ28_TEGGR</name>
<dbReference type="SUPFAM" id="SSF57850">
    <property type="entry name" value="RING/U-box"/>
    <property type="match status" value="2"/>
</dbReference>
<evidence type="ECO:0000256" key="4">
    <source>
        <dbReference type="ARBA" id="ARBA00022771"/>
    </source>
</evidence>
<dbReference type="PROSITE" id="PS50030">
    <property type="entry name" value="UBA"/>
    <property type="match status" value="2"/>
</dbReference>
<keyword evidence="8" id="KW-0808">Transferase</keyword>
<dbReference type="Pfam" id="PF02262">
    <property type="entry name" value="Cbl_N"/>
    <property type="match status" value="2"/>
</dbReference>
<dbReference type="PROSITE" id="PS00518">
    <property type="entry name" value="ZF_RING_1"/>
    <property type="match status" value="2"/>
</dbReference>
<evidence type="ECO:0000256" key="3">
    <source>
        <dbReference type="ARBA" id="ARBA00022723"/>
    </source>
</evidence>
<dbReference type="PROSITE" id="PS51506">
    <property type="entry name" value="CBL_PTB"/>
    <property type="match status" value="2"/>
</dbReference>
<dbReference type="InterPro" id="IPR011992">
    <property type="entry name" value="EF-hand-dom_pair"/>
</dbReference>
<feature type="domain" description="RING-type" evidence="11">
    <location>
        <begin position="333"/>
        <end position="372"/>
    </location>
</feature>
<dbReference type="PANTHER" id="PTHR23007:SF11">
    <property type="entry name" value="E3 UBIQUITIN-PROTEIN LIGASE CBL"/>
    <property type="match status" value="1"/>
</dbReference>
<accession>A0ABQ9FZ28</accession>
<comment type="domain">
    <text evidence="8">The N-terminus is composed of the phosphotyrosine binding (PTB) domain, a short linker region and the RING-type zinc finger. The PTB domain, which is also called TKB (tyrosine kinase binding) domain, is composed of three different subdomains: a four-helix bundle (4H), a calcium-binding EF hand and a divergent SH2 domain.</text>
</comment>
<feature type="compositionally biased region" description="Polar residues" evidence="9">
    <location>
        <begin position="507"/>
        <end position="524"/>
    </location>
</feature>
<dbReference type="InterPro" id="IPR014741">
    <property type="entry name" value="Adaptor_Cbl_EF_hand-like"/>
</dbReference>
<evidence type="ECO:0000313" key="14">
    <source>
        <dbReference type="Proteomes" id="UP001217089"/>
    </source>
</evidence>
<dbReference type="InterPro" id="IPR003153">
    <property type="entry name" value="Adaptor_Cbl_N_hlx"/>
</dbReference>
<dbReference type="EC" id="2.3.2.27" evidence="8"/>
<evidence type="ECO:0000256" key="2">
    <source>
        <dbReference type="ARBA" id="ARBA00004906"/>
    </source>
</evidence>
<keyword evidence="3 8" id="KW-0479">Metal-binding</keyword>
<dbReference type="PANTHER" id="PTHR23007">
    <property type="entry name" value="CBL"/>
    <property type="match status" value="1"/>
</dbReference>
<dbReference type="InterPro" id="IPR036537">
    <property type="entry name" value="Adaptor_Cbl_N_dom_sf"/>
</dbReference>
<dbReference type="SMART" id="SM00184">
    <property type="entry name" value="RING"/>
    <property type="match status" value="2"/>
</dbReference>
<evidence type="ECO:0000313" key="13">
    <source>
        <dbReference type="EMBL" id="KAJ8321386.1"/>
    </source>
</evidence>
<evidence type="ECO:0000256" key="9">
    <source>
        <dbReference type="SAM" id="MobiDB-lite"/>
    </source>
</evidence>
<evidence type="ECO:0000256" key="6">
    <source>
        <dbReference type="ARBA" id="ARBA00022837"/>
    </source>
</evidence>
<evidence type="ECO:0000259" key="10">
    <source>
        <dbReference type="PROSITE" id="PS50030"/>
    </source>
</evidence>
<dbReference type="Pfam" id="PF02762">
    <property type="entry name" value="Cbl_N3"/>
    <property type="match status" value="2"/>
</dbReference>
<dbReference type="InterPro" id="IPR036860">
    <property type="entry name" value="SH2_dom_sf"/>
</dbReference>
<dbReference type="InterPro" id="IPR024162">
    <property type="entry name" value="Adaptor_Cbl"/>
</dbReference>
<feature type="compositionally biased region" description="Pro residues" evidence="9">
    <location>
        <begin position="435"/>
        <end position="450"/>
    </location>
</feature>
<keyword evidence="6 8" id="KW-0106">Calcium</keyword>
<dbReference type="Gene3D" id="1.20.930.20">
    <property type="entry name" value="Adaptor protein Cbl, N-terminal domain"/>
    <property type="match status" value="2"/>
</dbReference>
<evidence type="ECO:0000256" key="8">
    <source>
        <dbReference type="RuleBase" id="RU367001"/>
    </source>
</evidence>
<feature type="region of interest" description="Disordered" evidence="9">
    <location>
        <begin position="1163"/>
        <end position="1216"/>
    </location>
</feature>
<dbReference type="SUPFAM" id="SSF47668">
    <property type="entry name" value="N-terminal domain of cbl (N-cbl)"/>
    <property type="match status" value="2"/>
</dbReference>
<comment type="caution">
    <text evidence="13">The sequence shown here is derived from an EMBL/GenBank/DDBJ whole genome shotgun (WGS) entry which is preliminary data.</text>
</comment>
<feature type="domain" description="RING-type" evidence="11">
    <location>
        <begin position="1093"/>
        <end position="1132"/>
    </location>
</feature>
<comment type="pathway">
    <text evidence="2 8">Protein modification; protein ubiquitination.</text>
</comment>
<keyword evidence="8" id="KW-0833">Ubl conjugation pathway</keyword>
<feature type="region of interest" description="Disordered" evidence="9">
    <location>
        <begin position="488"/>
        <end position="566"/>
    </location>
</feature>
<dbReference type="EMBL" id="JARBDR010000095">
    <property type="protein sequence ID" value="KAJ8321386.1"/>
    <property type="molecule type" value="Genomic_DNA"/>
</dbReference>
<sequence length="1403" mass="160041">MAMRPKNAQAKNFGGVIGLLQGVLAPPKLVVDRKTIEKSWKLMDKVVKLCQHPRMNLRNSPPFILDILPDTYQHLKLVYNKHDDKLNTLNENEYFRIFIENLMNKCKNTIKLFKEGKDKMFDEGTHYRRNLTKLSLVFSHMLAELKAIYPNGIFAGDNFRITKSDASDWFRKSFGDKTIISWKLFRQTLHETHPISSPLFHPWCNLLRNWNVLAVTHPGYVAFLTYDEVKARLQKYVNKPGSYVFRLSCTRLGQWAIGYVTSEGQILQTIPQNKSLCQALLDGQREGFFKCPDGRNINPDLSFLVQDSQEDHIKVTQEQYELYCEMGSTFQLCKICAENDKDIRIEPCGHLLCTPCLTQWQDSDGQGCPFCRCEIKGTEQVVVDPFDPKIMVRVDASKYSNSAQTISIEDDEDIPDAKDRSSPFESPNVPKRDLPPPVPPRRASPVPSPTVSPCSSPKPPCRRQLPPTPPLENSIAYAELRYDVPTNTTACDNSASESTTSSENSSQPNGVNECDTSSETNSSIPKGGTLFSITGNTRQIHRMPSEYDLPPLPAPRKQPGESSMKIECDDKSEIPLPARNQEFLRDCSENKENSIDEDFVDQLVLKGYDKLRAIDALRVARNDPLMAEEILETFLSFEFIRNIFLIRNTLLSSVINEDIFFSPDFFKSKLIFIGKCELFLKVQYLLVQDILIKNMKCQSCKSYYMLLKFYRPVELSTKLNKIDHVHIHSNLFVKNNTIREKRDYKNILKLVFSARSFHPLKWQWNDPFNLFSIIPLLTGAEKVHINKLIQMGVLAPPKLVVDRKTIEKSWKLMDKVVKLCQHPRMNLRNSPPFILDILPDTYQHLKLVYNKHDDKLNTLNENEYFRIFIENLMNKCKNTIKLFKEGKDKMFDEGTHYRRNLTKLSLVFSHMLAELKAIYPNGIFAGDNFRITKSDASDWFRKSFGDKTIISWKLFRQTLHETHPISSPLEAMALKSTIDLTCYFIHVTHPGYVAFLTYDEVKARLQKYVNKPGSYVFRLSCTRLGQWAIGYVTSEGQILQTIPQNKSFFKCPDGRNINPDLSFLVQDSQEDHIKVTQEQYELYCEMGSTFQLCKICAENDKDIRIEPCGHLLCTPCLTQWQDSDGQGCPFCRCEIKGTEQVVVDPFDPKIMVRVDASKYSNSAQTISIEDDEDIPDAKDRSSPFESPNVPKRDLPPPVPPRRASPLPPTPPLENSALHDKQFLHHPVSKTFCSEAADGTGIAYAELRYDVPTNTTACDNSASESTTSSENSSQPNGVNECDTSSETNSSIPKGGTLFSITGNTRQIHRMPSEYDLPPLPAPRKQPGESSMKIECDDKSEIPLPARNQEFLRDCSENKENSIDEDFVDQLVLKGYDKLRAIDALRVARNDPLMAEEILETFVPK</sequence>
<dbReference type="Pfam" id="PF13920">
    <property type="entry name" value="zf-C3HC4_3"/>
    <property type="match status" value="2"/>
</dbReference>
<evidence type="ECO:0000259" key="12">
    <source>
        <dbReference type="PROSITE" id="PS51506"/>
    </source>
</evidence>
<feature type="region of interest" description="Disordered" evidence="9">
    <location>
        <begin position="1257"/>
        <end position="1329"/>
    </location>
</feature>
<organism evidence="13 14">
    <name type="scientific">Tegillarca granosa</name>
    <name type="common">Malaysian cockle</name>
    <name type="synonym">Anadara granosa</name>
    <dbReference type="NCBI Taxonomy" id="220873"/>
    <lineage>
        <taxon>Eukaryota</taxon>
        <taxon>Metazoa</taxon>
        <taxon>Spiralia</taxon>
        <taxon>Lophotrochozoa</taxon>
        <taxon>Mollusca</taxon>
        <taxon>Bivalvia</taxon>
        <taxon>Autobranchia</taxon>
        <taxon>Pteriomorphia</taxon>
        <taxon>Arcoida</taxon>
        <taxon>Arcoidea</taxon>
        <taxon>Arcidae</taxon>
        <taxon>Tegillarca</taxon>
    </lineage>
</organism>
<feature type="compositionally biased region" description="Low complexity" evidence="9">
    <location>
        <begin position="1259"/>
        <end position="1272"/>
    </location>
</feature>
<gene>
    <name evidence="13" type="ORF">KUTeg_001068</name>
</gene>
<evidence type="ECO:0000256" key="5">
    <source>
        <dbReference type="ARBA" id="ARBA00022833"/>
    </source>
</evidence>
<dbReference type="InterPro" id="IPR017907">
    <property type="entry name" value="Znf_RING_CS"/>
</dbReference>
<protein>
    <recommendedName>
        <fullName evidence="8">E3 ubiquitin-protein ligase CBL</fullName>
        <ecNumber evidence="8">2.3.2.27</ecNumber>
    </recommendedName>
</protein>
<dbReference type="Proteomes" id="UP001217089">
    <property type="component" value="Unassembled WGS sequence"/>
</dbReference>
<dbReference type="SUPFAM" id="SSF55550">
    <property type="entry name" value="SH2 domain"/>
    <property type="match status" value="2"/>
</dbReference>
<dbReference type="SUPFAM" id="SSF47473">
    <property type="entry name" value="EF-hand"/>
    <property type="match status" value="2"/>
</dbReference>
<keyword evidence="4 7" id="KW-0863">Zinc-finger</keyword>
<feature type="domain" description="UBA" evidence="10">
    <location>
        <begin position="1360"/>
        <end position="1400"/>
    </location>
</feature>
<dbReference type="Gene3D" id="1.10.238.10">
    <property type="entry name" value="EF-hand"/>
    <property type="match status" value="2"/>
</dbReference>
<dbReference type="InterPro" id="IPR015940">
    <property type="entry name" value="UBA"/>
</dbReference>
<feature type="domain" description="Cbl-PTB" evidence="12">
    <location>
        <begin position="795"/>
        <end position="1063"/>
    </location>
</feature>